<protein>
    <submittedName>
        <fullName evidence="1">Uncharacterized protein</fullName>
    </submittedName>
</protein>
<dbReference type="SUPFAM" id="SSF53649">
    <property type="entry name" value="Alkaline phosphatase-like"/>
    <property type="match status" value="1"/>
</dbReference>
<dbReference type="InterPro" id="IPR010869">
    <property type="entry name" value="DUF1501"/>
</dbReference>
<evidence type="ECO:0000313" key="1">
    <source>
        <dbReference type="EMBL" id="QDT20957.1"/>
    </source>
</evidence>
<dbReference type="InterPro" id="IPR017850">
    <property type="entry name" value="Alkaline_phosphatase_core_sf"/>
</dbReference>
<dbReference type="Proteomes" id="UP000320421">
    <property type="component" value="Chromosome"/>
</dbReference>
<dbReference type="RefSeq" id="WP_145184501.1">
    <property type="nucleotide sequence ID" value="NZ_CP036266.1"/>
</dbReference>
<gene>
    <name evidence="1" type="ORF">HG66A1_27490</name>
</gene>
<proteinExistence type="predicted"/>
<dbReference type="Pfam" id="PF07394">
    <property type="entry name" value="DUF1501"/>
    <property type="match status" value="1"/>
</dbReference>
<name>A0A517PNJ9_9PLAN</name>
<dbReference type="EMBL" id="CP036266">
    <property type="protein sequence ID" value="QDT20957.1"/>
    <property type="molecule type" value="Genomic_DNA"/>
</dbReference>
<dbReference type="PANTHER" id="PTHR43737">
    <property type="entry name" value="BLL7424 PROTEIN"/>
    <property type="match status" value="1"/>
</dbReference>
<dbReference type="OrthoDB" id="127333at2"/>
<dbReference type="InterPro" id="IPR006311">
    <property type="entry name" value="TAT_signal"/>
</dbReference>
<organism evidence="1 2">
    <name type="scientific">Gimesia chilikensis</name>
    <dbReference type="NCBI Taxonomy" id="2605989"/>
    <lineage>
        <taxon>Bacteria</taxon>
        <taxon>Pseudomonadati</taxon>
        <taxon>Planctomycetota</taxon>
        <taxon>Planctomycetia</taxon>
        <taxon>Planctomycetales</taxon>
        <taxon>Planctomycetaceae</taxon>
        <taxon>Gimesia</taxon>
    </lineage>
</organism>
<dbReference type="PANTHER" id="PTHR43737:SF1">
    <property type="entry name" value="DUF1501 DOMAIN-CONTAINING PROTEIN"/>
    <property type="match status" value="1"/>
</dbReference>
<sequence length="466" mass="51140">MSADRSVYCPGPMSRRSFLQAGYMALGGLGLADLLRQRVLANSLNPQAGNREDTAVIFIWLLGGPSHMETYDMKPNAPSDYRGQLNPIATRTPGMEICELLPLHAKVADKFSIIRSISHEDSQHARGSVRFLSGRKTQSVNPVSEFPTVGPIVAKMREHRRVGVPNYVASSPRAYGGGSAYLGESAMPFVVGGNPGAPGYSVPNLSVSNSVKDRLDDRLGLLQSFDSFRRDVDLHGSMQALDNINEQALGMLTSDKARQAFDLSQESEATRDRYGRHKWGQRALLARRLVEAGTSFVTMYMNNPDIPGTQKNRIHSNWDIHAINGDLYYDLSVRMPPFDRAVSALIEDIYARGLDKRVLLVVSGEFGRTPRIDVKPGTKSKVMQPGRDHWPGAMSVLVSGGGAPMGQVIGSTTAKGEYAKDNKLDPNDLLATVYHFMGIDQNHEFLDRSGRPMPILPHGSPIKELI</sequence>
<keyword evidence="2" id="KW-1185">Reference proteome</keyword>
<dbReference type="AlphaFoldDB" id="A0A517PNJ9"/>
<accession>A0A5A8BF23</accession>
<reference evidence="1 2" key="1">
    <citation type="submission" date="2019-02" db="EMBL/GenBank/DDBJ databases">
        <title>Deep-cultivation of Planctomycetes and their phenomic and genomic characterization uncovers novel biology.</title>
        <authorList>
            <person name="Wiegand S."/>
            <person name="Jogler M."/>
            <person name="Boedeker C."/>
            <person name="Pinto D."/>
            <person name="Vollmers J."/>
            <person name="Rivas-Marin E."/>
            <person name="Kohn T."/>
            <person name="Peeters S.H."/>
            <person name="Heuer A."/>
            <person name="Rast P."/>
            <person name="Oberbeckmann S."/>
            <person name="Bunk B."/>
            <person name="Jeske O."/>
            <person name="Meyerdierks A."/>
            <person name="Storesund J.E."/>
            <person name="Kallscheuer N."/>
            <person name="Luecker S."/>
            <person name="Lage O.M."/>
            <person name="Pohl T."/>
            <person name="Merkel B.J."/>
            <person name="Hornburger P."/>
            <person name="Mueller R.-W."/>
            <person name="Bruemmer F."/>
            <person name="Labrenz M."/>
            <person name="Spormann A.M."/>
            <person name="Op den Camp H."/>
            <person name="Overmann J."/>
            <person name="Amann R."/>
            <person name="Jetten M.S.M."/>
            <person name="Mascher T."/>
            <person name="Medema M.H."/>
            <person name="Devos D.P."/>
            <person name="Kaster A.-K."/>
            <person name="Ovreas L."/>
            <person name="Rohde M."/>
            <person name="Galperin M.Y."/>
            <person name="Jogler C."/>
        </authorList>
    </citation>
    <scope>NUCLEOTIDE SEQUENCE [LARGE SCALE GENOMIC DNA]</scope>
    <source>
        <strain evidence="1 2">HG66A1</strain>
    </source>
</reference>
<dbReference type="PROSITE" id="PS51318">
    <property type="entry name" value="TAT"/>
    <property type="match status" value="1"/>
</dbReference>
<accession>A0A517PNJ9</accession>
<evidence type="ECO:0000313" key="2">
    <source>
        <dbReference type="Proteomes" id="UP000320421"/>
    </source>
</evidence>